<protein>
    <submittedName>
        <fullName evidence="1">Uncharacterized protein</fullName>
    </submittedName>
</protein>
<proteinExistence type="predicted"/>
<comment type="caution">
    <text evidence="1">The sequence shown here is derived from an EMBL/GenBank/DDBJ whole genome shotgun (WGS) entry which is preliminary data.</text>
</comment>
<name>A0A1R3J5V5_9ROSI</name>
<dbReference type="AlphaFoldDB" id="A0A1R3J5V5"/>
<accession>A0A1R3J5V5</accession>
<sequence>MRGEERYFTRVNGLGDHVQERLVYVKDNKFETRHLILQALGCAVQLIVEGNSILSCFNFATHSLPPARNKVMAAGKQPVGGRVVTPILHAPILSKNPEAAEAKLAPVKRAFICGYATGM</sequence>
<organism evidence="1 2">
    <name type="scientific">Corchorus olitorius</name>
    <dbReference type="NCBI Taxonomy" id="93759"/>
    <lineage>
        <taxon>Eukaryota</taxon>
        <taxon>Viridiplantae</taxon>
        <taxon>Streptophyta</taxon>
        <taxon>Embryophyta</taxon>
        <taxon>Tracheophyta</taxon>
        <taxon>Spermatophyta</taxon>
        <taxon>Magnoliopsida</taxon>
        <taxon>eudicotyledons</taxon>
        <taxon>Gunneridae</taxon>
        <taxon>Pentapetalae</taxon>
        <taxon>rosids</taxon>
        <taxon>malvids</taxon>
        <taxon>Malvales</taxon>
        <taxon>Malvaceae</taxon>
        <taxon>Grewioideae</taxon>
        <taxon>Apeibeae</taxon>
        <taxon>Corchorus</taxon>
    </lineage>
</organism>
<evidence type="ECO:0000313" key="1">
    <source>
        <dbReference type="EMBL" id="OMO90136.1"/>
    </source>
</evidence>
<evidence type="ECO:0000313" key="2">
    <source>
        <dbReference type="Proteomes" id="UP000187203"/>
    </source>
</evidence>
<dbReference type="EMBL" id="AWUE01016593">
    <property type="protein sequence ID" value="OMO90136.1"/>
    <property type="molecule type" value="Genomic_DNA"/>
</dbReference>
<keyword evidence="2" id="KW-1185">Reference proteome</keyword>
<dbReference type="Proteomes" id="UP000187203">
    <property type="component" value="Unassembled WGS sequence"/>
</dbReference>
<gene>
    <name evidence="1" type="ORF">COLO4_19330</name>
</gene>
<reference evidence="2" key="1">
    <citation type="submission" date="2013-09" db="EMBL/GenBank/DDBJ databases">
        <title>Corchorus olitorius genome sequencing.</title>
        <authorList>
            <person name="Alam M."/>
            <person name="Haque M.S."/>
            <person name="Islam M.S."/>
            <person name="Emdad E.M."/>
            <person name="Islam M.M."/>
            <person name="Ahmed B."/>
            <person name="Halim A."/>
            <person name="Hossen Q.M.M."/>
            <person name="Hossain M.Z."/>
            <person name="Ahmed R."/>
            <person name="Khan M.M."/>
            <person name="Islam R."/>
            <person name="Rashid M.M."/>
            <person name="Khan S.A."/>
            <person name="Rahman M.S."/>
            <person name="Alam M."/>
            <person name="Yahiya A.S."/>
            <person name="Khan M.S."/>
            <person name="Azam M.S."/>
            <person name="Haque T."/>
            <person name="Lashkar M.Z.H."/>
            <person name="Akhand A.I."/>
            <person name="Morshed G."/>
            <person name="Roy S."/>
            <person name="Uddin K.S."/>
            <person name="Rabeya T."/>
            <person name="Hossain A.S."/>
            <person name="Chowdhury A."/>
            <person name="Snigdha A.R."/>
            <person name="Mortoza M.S."/>
            <person name="Matin S.A."/>
            <person name="Hoque S.M.E."/>
            <person name="Islam M.K."/>
            <person name="Roy D.K."/>
            <person name="Haider R."/>
            <person name="Moosa M.M."/>
            <person name="Elias S.M."/>
            <person name="Hasan A.M."/>
            <person name="Jahan S."/>
            <person name="Shafiuddin M."/>
            <person name="Mahmood N."/>
            <person name="Shommy N.S."/>
        </authorList>
    </citation>
    <scope>NUCLEOTIDE SEQUENCE [LARGE SCALE GENOMIC DNA]</scope>
    <source>
        <strain evidence="2">cv. O-4</strain>
    </source>
</reference>